<evidence type="ECO:0000256" key="1">
    <source>
        <dbReference type="SAM" id="MobiDB-lite"/>
    </source>
</evidence>
<evidence type="ECO:0000313" key="3">
    <source>
        <dbReference type="Proteomes" id="UP001151760"/>
    </source>
</evidence>
<organism evidence="2 3">
    <name type="scientific">Tanacetum coccineum</name>
    <dbReference type="NCBI Taxonomy" id="301880"/>
    <lineage>
        <taxon>Eukaryota</taxon>
        <taxon>Viridiplantae</taxon>
        <taxon>Streptophyta</taxon>
        <taxon>Embryophyta</taxon>
        <taxon>Tracheophyta</taxon>
        <taxon>Spermatophyta</taxon>
        <taxon>Magnoliopsida</taxon>
        <taxon>eudicotyledons</taxon>
        <taxon>Gunneridae</taxon>
        <taxon>Pentapetalae</taxon>
        <taxon>asterids</taxon>
        <taxon>campanulids</taxon>
        <taxon>Asterales</taxon>
        <taxon>Asteraceae</taxon>
        <taxon>Asteroideae</taxon>
        <taxon>Anthemideae</taxon>
        <taxon>Anthemidinae</taxon>
        <taxon>Tanacetum</taxon>
    </lineage>
</organism>
<proteinExistence type="predicted"/>
<accession>A0ABQ5J592</accession>
<evidence type="ECO:0000313" key="2">
    <source>
        <dbReference type="EMBL" id="GJU07165.1"/>
    </source>
</evidence>
<reference evidence="2" key="1">
    <citation type="journal article" date="2022" name="Int. J. Mol. Sci.">
        <title>Draft Genome of Tanacetum Coccineum: Genomic Comparison of Closely Related Tanacetum-Family Plants.</title>
        <authorList>
            <person name="Yamashiro T."/>
            <person name="Shiraishi A."/>
            <person name="Nakayama K."/>
            <person name="Satake H."/>
        </authorList>
    </citation>
    <scope>NUCLEOTIDE SEQUENCE</scope>
</reference>
<protein>
    <submittedName>
        <fullName evidence="2">Uncharacterized protein</fullName>
    </submittedName>
</protein>
<dbReference type="EMBL" id="BQNB010021510">
    <property type="protein sequence ID" value="GJU07165.1"/>
    <property type="molecule type" value="Genomic_DNA"/>
</dbReference>
<feature type="region of interest" description="Disordered" evidence="1">
    <location>
        <begin position="225"/>
        <end position="245"/>
    </location>
</feature>
<gene>
    <name evidence="2" type="ORF">Tco_1123595</name>
</gene>
<comment type="caution">
    <text evidence="2">The sequence shown here is derived from an EMBL/GenBank/DDBJ whole genome shotgun (WGS) entry which is preliminary data.</text>
</comment>
<feature type="region of interest" description="Disordered" evidence="1">
    <location>
        <begin position="502"/>
        <end position="536"/>
    </location>
</feature>
<dbReference type="Proteomes" id="UP001151760">
    <property type="component" value="Unassembled WGS sequence"/>
</dbReference>
<feature type="compositionally biased region" description="Basic and acidic residues" evidence="1">
    <location>
        <begin position="515"/>
        <end position="524"/>
    </location>
</feature>
<name>A0ABQ5J592_9ASTR</name>
<reference evidence="2" key="2">
    <citation type="submission" date="2022-01" db="EMBL/GenBank/DDBJ databases">
        <authorList>
            <person name="Yamashiro T."/>
            <person name="Shiraishi A."/>
            <person name="Satake H."/>
            <person name="Nakayama K."/>
        </authorList>
    </citation>
    <scope>NUCLEOTIDE SEQUENCE</scope>
</reference>
<keyword evidence="3" id="KW-1185">Reference proteome</keyword>
<sequence length="536" mass="62181">MNRLLSLFKAKPTRFKRYKSFFHELQGSYGYLFAHLRVRFMPRKSFDTLADKLHDVMVETLPTMVDKHIKEQVMKQVPEQVWNEVPMYVAEGLILESQKAKEETERLIAKAVLQERRNIQAQISTQIENAIVNVIPSQVDTSVRSYMSGHILYVHPAQSQTSSVLDPQYQLYLAMKADPQLQQQDIAIWLVDDPHDDAHPKGENSAKWQKTSKYEAYVSRELSSGQVLQKEQAPSTSSNQEQDDDFDFWTDSYALDDDEIPTKQVSQDIMEELSLTIDEAKLRKMADEMLRQRCTSGDEHQYHIDQMKNFLKNPEAPALSLINQDLLYLKKGNSGPEKIVLSLHKFPAIIFNDDDIEERTSRWVNKYVKKFNPYARYGVEHWKNPHAKIFYIRKQKEPGKPKEEIYSNSKIVQVIKTYWELGHEHKFIIEIVARRANDCIVSITEPDYKNLNKNDIEDIYFLIMNAKVPDYADTGLLWSLSFERNTVLQTACRTPAVRLRDQDNPHVDAYPEGENSAKRQKTSEYKAYVSGESSSG</sequence>
<feature type="compositionally biased region" description="Polar residues" evidence="1">
    <location>
        <begin position="225"/>
        <end position="240"/>
    </location>
</feature>